<evidence type="ECO:0000256" key="2">
    <source>
        <dbReference type="ARBA" id="ARBA00022801"/>
    </source>
</evidence>
<reference evidence="5" key="1">
    <citation type="journal article" date="2019" name="Int. J. Syst. Evol. Microbiol.">
        <title>The Global Catalogue of Microorganisms (GCM) 10K type strain sequencing project: providing services to taxonomists for standard genome sequencing and annotation.</title>
        <authorList>
            <consortium name="The Broad Institute Genomics Platform"/>
            <consortium name="The Broad Institute Genome Sequencing Center for Infectious Disease"/>
            <person name="Wu L."/>
            <person name="Ma J."/>
        </authorList>
    </citation>
    <scope>NUCLEOTIDE SEQUENCE [LARGE SCALE GENOMIC DNA]</scope>
    <source>
        <strain evidence="5">JCM 17925</strain>
    </source>
</reference>
<feature type="domain" description="Sulfatase N-terminal" evidence="3">
    <location>
        <begin position="28"/>
        <end position="412"/>
    </location>
</feature>
<evidence type="ECO:0000313" key="4">
    <source>
        <dbReference type="EMBL" id="GAA4407599.1"/>
    </source>
</evidence>
<keyword evidence="2" id="KW-0378">Hydrolase</keyword>
<evidence type="ECO:0000256" key="1">
    <source>
        <dbReference type="ARBA" id="ARBA00008779"/>
    </source>
</evidence>
<dbReference type="InterPro" id="IPR052701">
    <property type="entry name" value="GAG_Ulvan_Degrading_Sulfatases"/>
</dbReference>
<comment type="similarity">
    <text evidence="1">Belongs to the sulfatase family.</text>
</comment>
<organism evidence="4 5">
    <name type="scientific">Nibrella viscosa</name>
    <dbReference type="NCBI Taxonomy" id="1084524"/>
    <lineage>
        <taxon>Bacteria</taxon>
        <taxon>Pseudomonadati</taxon>
        <taxon>Bacteroidota</taxon>
        <taxon>Cytophagia</taxon>
        <taxon>Cytophagales</taxon>
        <taxon>Spirosomataceae</taxon>
        <taxon>Nibrella</taxon>
    </lineage>
</organism>
<dbReference type="InterPro" id="IPR000917">
    <property type="entry name" value="Sulfatase_N"/>
</dbReference>
<dbReference type="InterPro" id="IPR017850">
    <property type="entry name" value="Alkaline_phosphatase_core_sf"/>
</dbReference>
<name>A0ABP8KJI4_9BACT</name>
<dbReference type="CDD" id="cd16143">
    <property type="entry name" value="ARS_like"/>
    <property type="match status" value="1"/>
</dbReference>
<dbReference type="Gene3D" id="3.40.720.10">
    <property type="entry name" value="Alkaline Phosphatase, subunit A"/>
    <property type="match status" value="1"/>
</dbReference>
<dbReference type="PANTHER" id="PTHR43751">
    <property type="entry name" value="SULFATASE"/>
    <property type="match status" value="1"/>
</dbReference>
<keyword evidence="5" id="KW-1185">Reference proteome</keyword>
<gene>
    <name evidence="4" type="ORF">GCM10023187_28430</name>
</gene>
<evidence type="ECO:0000313" key="5">
    <source>
        <dbReference type="Proteomes" id="UP001500936"/>
    </source>
</evidence>
<evidence type="ECO:0000259" key="3">
    <source>
        <dbReference type="Pfam" id="PF00884"/>
    </source>
</evidence>
<dbReference type="PROSITE" id="PS00523">
    <property type="entry name" value="SULFATASE_1"/>
    <property type="match status" value="1"/>
</dbReference>
<proteinExistence type="inferred from homology"/>
<dbReference type="RefSeq" id="WP_345268211.1">
    <property type="nucleotide sequence ID" value="NZ_BAABHB010000005.1"/>
</dbReference>
<protein>
    <submittedName>
        <fullName evidence="4">Sulfatase-like hydrolase/transferase</fullName>
    </submittedName>
</protein>
<dbReference type="SUPFAM" id="SSF53649">
    <property type="entry name" value="Alkaline phosphatase-like"/>
    <property type="match status" value="1"/>
</dbReference>
<comment type="caution">
    <text evidence="4">The sequence shown here is derived from an EMBL/GenBank/DDBJ whole genome shotgun (WGS) entry which is preliminary data.</text>
</comment>
<dbReference type="PROSITE" id="PS51257">
    <property type="entry name" value="PROKAR_LIPOPROTEIN"/>
    <property type="match status" value="1"/>
</dbReference>
<sequence>MLNRVLLFLLLTTTGCATKQQTDTASKPNILIIYADDLGYGDVSAYGQGTLKTPNIDELAASGIRFTNGYATSATCTPSRFALLTGVYPWRNKNAKILPGDAPLLIDTTATTLASMLKKQGYETGVVGKWHLGLGSGSVDWNKAIARTPNDIGFDESYIMAATGDRVPTVYVENRKVAGLQANDPLYVSYKENFEGQPTALTNPELMTKMKWHHGHNQSIHNGIPRIGYMKGGKSALWMDETMAEVFLDKAKAFIDAHQAKKSGDPFFLYYALHEPHVPRVPGATFAGKSGLGPRGDAILEADWCVGEIRKKLEADGLLANTLIIFSSDNGPVLNDGYYDEAVEKNGSHTPWGSLRGGKYSLFEAGTRVPFIVSWPGRVRPGHVRPGRIQKGVSDALVCQLDLLSSLAALVGSDAKTTDSENLLGALLGESETGRKNLVLEASGRLAFRSGEWVFIPAYPGRPLNKEVNIETGLSQQPQLYNLQTDPGQRTNLATTNPQKVAELEKQMKQIAGDAYQAKTEALKLQ</sequence>
<dbReference type="EMBL" id="BAABHB010000005">
    <property type="protein sequence ID" value="GAA4407599.1"/>
    <property type="molecule type" value="Genomic_DNA"/>
</dbReference>
<dbReference type="PANTHER" id="PTHR43751:SF7">
    <property type="entry name" value="ARYLSULPHATASE A"/>
    <property type="match status" value="1"/>
</dbReference>
<dbReference type="Pfam" id="PF00884">
    <property type="entry name" value="Sulfatase"/>
    <property type="match status" value="1"/>
</dbReference>
<dbReference type="InterPro" id="IPR024607">
    <property type="entry name" value="Sulfatase_CS"/>
</dbReference>
<dbReference type="PROSITE" id="PS00149">
    <property type="entry name" value="SULFATASE_2"/>
    <property type="match status" value="1"/>
</dbReference>
<dbReference type="Proteomes" id="UP001500936">
    <property type="component" value="Unassembled WGS sequence"/>
</dbReference>
<accession>A0ABP8KJI4</accession>
<dbReference type="Gene3D" id="3.30.1120.10">
    <property type="match status" value="1"/>
</dbReference>